<sequence>MTDSRLETQLQLIEEAMPDVLYQFLHSTASAHPVEWLRRQATIALEFYFPIHVEPRGVSPPRAASPHPRDPSEPGTPRDVSPSRSPSPYRPQLFPETDSSASMSPRSTSPVSASSRSTERSTPTDEIDPYARTPSPVVQPAAPTASPVSTQPMTDTPDVYIVYDSSFPRCARMHTERR</sequence>
<proteinExistence type="predicted"/>
<organism evidence="2 3">
    <name type="scientific">Branchiostoma lanceolatum</name>
    <name type="common">Common lancelet</name>
    <name type="synonym">Amphioxus lanceolatum</name>
    <dbReference type="NCBI Taxonomy" id="7740"/>
    <lineage>
        <taxon>Eukaryota</taxon>
        <taxon>Metazoa</taxon>
        <taxon>Chordata</taxon>
        <taxon>Cephalochordata</taxon>
        <taxon>Leptocardii</taxon>
        <taxon>Amphioxiformes</taxon>
        <taxon>Branchiostomatidae</taxon>
        <taxon>Branchiostoma</taxon>
    </lineage>
</organism>
<evidence type="ECO:0000256" key="1">
    <source>
        <dbReference type="SAM" id="MobiDB-lite"/>
    </source>
</evidence>
<accession>A0A8J9YVK8</accession>
<name>A0A8J9YVK8_BRALA</name>
<dbReference type="AlphaFoldDB" id="A0A8J9YVK8"/>
<feature type="compositionally biased region" description="Low complexity" evidence="1">
    <location>
        <begin position="99"/>
        <end position="116"/>
    </location>
</feature>
<dbReference type="Proteomes" id="UP000838412">
    <property type="component" value="Chromosome 12"/>
</dbReference>
<feature type="compositionally biased region" description="Low complexity" evidence="1">
    <location>
        <begin position="82"/>
        <end position="91"/>
    </location>
</feature>
<feature type="region of interest" description="Disordered" evidence="1">
    <location>
        <begin position="56"/>
        <end position="156"/>
    </location>
</feature>
<gene>
    <name evidence="2" type="primary">Hypp6777</name>
    <name evidence="2" type="ORF">BLAG_LOCUS5789</name>
</gene>
<reference evidence="2" key="1">
    <citation type="submission" date="2022-01" db="EMBL/GenBank/DDBJ databases">
        <authorList>
            <person name="Braso-Vives M."/>
        </authorList>
    </citation>
    <scope>NUCLEOTIDE SEQUENCE</scope>
</reference>
<evidence type="ECO:0000313" key="3">
    <source>
        <dbReference type="Proteomes" id="UP000838412"/>
    </source>
</evidence>
<evidence type="ECO:0000313" key="2">
    <source>
        <dbReference type="EMBL" id="CAH1242500.1"/>
    </source>
</evidence>
<dbReference type="EMBL" id="OV696697">
    <property type="protein sequence ID" value="CAH1242500.1"/>
    <property type="molecule type" value="Genomic_DNA"/>
</dbReference>
<keyword evidence="3" id="KW-1185">Reference proteome</keyword>
<protein>
    <submittedName>
        <fullName evidence="2">Hypp6777 protein</fullName>
    </submittedName>
</protein>